<dbReference type="InParanoid" id="A0A1Z5KD86"/>
<proteinExistence type="predicted"/>
<sequence>MFLEIGRAYHTLGNEQRRAKYDATFKACLEKDDGTETPAKPYETYRDAFDEIVASLSEDAFATTLGVFLLTGGIVGCIAGNRLGNSKTAGRILGSLFGFFFTSEMTGRAFIRFHRETVARVVYKKECQHCVEQSLPMPEPPPPNKLLQSLHECMISFKEQVSRMMLGFGRRSAAKP</sequence>
<accession>A0A1Z5KD86</accession>
<comment type="caution">
    <text evidence="1">The sequence shown here is derived from an EMBL/GenBank/DDBJ whole genome shotgun (WGS) entry which is preliminary data.</text>
</comment>
<evidence type="ECO:0000313" key="2">
    <source>
        <dbReference type="Proteomes" id="UP000198406"/>
    </source>
</evidence>
<gene>
    <name evidence="1" type="ORF">FisN_9Hu311</name>
</gene>
<name>A0A1Z5KD86_FISSO</name>
<reference evidence="1 2" key="1">
    <citation type="journal article" date="2015" name="Plant Cell">
        <title>Oil accumulation by the oleaginous diatom Fistulifera solaris as revealed by the genome and transcriptome.</title>
        <authorList>
            <person name="Tanaka T."/>
            <person name="Maeda Y."/>
            <person name="Veluchamy A."/>
            <person name="Tanaka M."/>
            <person name="Abida H."/>
            <person name="Marechal E."/>
            <person name="Bowler C."/>
            <person name="Muto M."/>
            <person name="Sunaga Y."/>
            <person name="Tanaka M."/>
            <person name="Yoshino T."/>
            <person name="Taniguchi T."/>
            <person name="Fukuda Y."/>
            <person name="Nemoto M."/>
            <person name="Matsumoto M."/>
            <person name="Wong P.S."/>
            <person name="Aburatani S."/>
            <person name="Fujibuchi W."/>
        </authorList>
    </citation>
    <scope>NUCLEOTIDE SEQUENCE [LARGE SCALE GENOMIC DNA]</scope>
    <source>
        <strain evidence="1 2">JPCC DA0580</strain>
    </source>
</reference>
<protein>
    <submittedName>
        <fullName evidence="1">Uncharacterized protein</fullName>
    </submittedName>
</protein>
<dbReference type="Proteomes" id="UP000198406">
    <property type="component" value="Unassembled WGS sequence"/>
</dbReference>
<dbReference type="AlphaFoldDB" id="A0A1Z5KD86"/>
<organism evidence="1 2">
    <name type="scientific">Fistulifera solaris</name>
    <name type="common">Oleaginous diatom</name>
    <dbReference type="NCBI Taxonomy" id="1519565"/>
    <lineage>
        <taxon>Eukaryota</taxon>
        <taxon>Sar</taxon>
        <taxon>Stramenopiles</taxon>
        <taxon>Ochrophyta</taxon>
        <taxon>Bacillariophyta</taxon>
        <taxon>Bacillariophyceae</taxon>
        <taxon>Bacillariophycidae</taxon>
        <taxon>Naviculales</taxon>
        <taxon>Naviculaceae</taxon>
        <taxon>Fistulifera</taxon>
    </lineage>
</organism>
<dbReference type="EMBL" id="BDSP01000206">
    <property type="protein sequence ID" value="GAX24061.1"/>
    <property type="molecule type" value="Genomic_DNA"/>
</dbReference>
<keyword evidence="2" id="KW-1185">Reference proteome</keyword>
<evidence type="ECO:0000313" key="1">
    <source>
        <dbReference type="EMBL" id="GAX24061.1"/>
    </source>
</evidence>